<dbReference type="Proteomes" id="UP000007266">
    <property type="component" value="Linkage group 8"/>
</dbReference>
<reference evidence="2 3" key="2">
    <citation type="journal article" date="2010" name="Nucleic Acids Res.">
        <title>BeetleBase in 2010: revisions to provide comprehensive genomic information for Tribolium castaneum.</title>
        <authorList>
            <person name="Kim H.S."/>
            <person name="Murphy T."/>
            <person name="Xia J."/>
            <person name="Caragea D."/>
            <person name="Park Y."/>
            <person name="Beeman R.W."/>
            <person name="Lorenzen M.D."/>
            <person name="Butcher S."/>
            <person name="Manak J.R."/>
            <person name="Brown S.J."/>
        </authorList>
    </citation>
    <scope>GENOME REANNOTATION</scope>
    <source>
        <strain evidence="2 3">Georgia GA2</strain>
    </source>
</reference>
<organism evidence="2 3">
    <name type="scientific">Tribolium castaneum</name>
    <name type="common">Red flour beetle</name>
    <dbReference type="NCBI Taxonomy" id="7070"/>
    <lineage>
        <taxon>Eukaryota</taxon>
        <taxon>Metazoa</taxon>
        <taxon>Ecdysozoa</taxon>
        <taxon>Arthropoda</taxon>
        <taxon>Hexapoda</taxon>
        <taxon>Insecta</taxon>
        <taxon>Pterygota</taxon>
        <taxon>Neoptera</taxon>
        <taxon>Endopterygota</taxon>
        <taxon>Coleoptera</taxon>
        <taxon>Polyphaga</taxon>
        <taxon>Cucujiformia</taxon>
        <taxon>Tenebrionidae</taxon>
        <taxon>Tenebrionidae incertae sedis</taxon>
        <taxon>Tribolium</taxon>
    </lineage>
</organism>
<evidence type="ECO:0000313" key="2">
    <source>
        <dbReference type="EMBL" id="EFA08725.1"/>
    </source>
</evidence>
<reference evidence="2 3" key="1">
    <citation type="journal article" date="2008" name="Nature">
        <title>The genome of the model beetle and pest Tribolium castaneum.</title>
        <authorList>
            <consortium name="Tribolium Genome Sequencing Consortium"/>
            <person name="Richards S."/>
            <person name="Gibbs R.A."/>
            <person name="Weinstock G.M."/>
            <person name="Brown S.J."/>
            <person name="Denell R."/>
            <person name="Beeman R.W."/>
            <person name="Gibbs R."/>
            <person name="Beeman R.W."/>
            <person name="Brown S.J."/>
            <person name="Bucher G."/>
            <person name="Friedrich M."/>
            <person name="Grimmelikhuijzen C.J."/>
            <person name="Klingler M."/>
            <person name="Lorenzen M."/>
            <person name="Richards S."/>
            <person name="Roth S."/>
            <person name="Schroder R."/>
            <person name="Tautz D."/>
            <person name="Zdobnov E.M."/>
            <person name="Muzny D."/>
            <person name="Gibbs R.A."/>
            <person name="Weinstock G.M."/>
            <person name="Attaway T."/>
            <person name="Bell S."/>
            <person name="Buhay C.J."/>
            <person name="Chandrabose M.N."/>
            <person name="Chavez D."/>
            <person name="Clerk-Blankenburg K.P."/>
            <person name="Cree A."/>
            <person name="Dao M."/>
            <person name="Davis C."/>
            <person name="Chacko J."/>
            <person name="Dinh H."/>
            <person name="Dugan-Rocha S."/>
            <person name="Fowler G."/>
            <person name="Garner T.T."/>
            <person name="Garnes J."/>
            <person name="Gnirke A."/>
            <person name="Hawes A."/>
            <person name="Hernandez J."/>
            <person name="Hines S."/>
            <person name="Holder M."/>
            <person name="Hume J."/>
            <person name="Jhangiani S.N."/>
            <person name="Joshi V."/>
            <person name="Khan Z.M."/>
            <person name="Jackson L."/>
            <person name="Kovar C."/>
            <person name="Kowis A."/>
            <person name="Lee S."/>
            <person name="Lewis L.R."/>
            <person name="Margolis J."/>
            <person name="Morgan M."/>
            <person name="Nazareth L.V."/>
            <person name="Nguyen N."/>
            <person name="Okwuonu G."/>
            <person name="Parker D."/>
            <person name="Richards S."/>
            <person name="Ruiz S.J."/>
            <person name="Santibanez J."/>
            <person name="Savard J."/>
            <person name="Scherer S.E."/>
            <person name="Schneider B."/>
            <person name="Sodergren E."/>
            <person name="Tautz D."/>
            <person name="Vattahil S."/>
            <person name="Villasana D."/>
            <person name="White C.S."/>
            <person name="Wright R."/>
            <person name="Park Y."/>
            <person name="Beeman R.W."/>
            <person name="Lord J."/>
            <person name="Oppert B."/>
            <person name="Lorenzen M."/>
            <person name="Brown S."/>
            <person name="Wang L."/>
            <person name="Savard J."/>
            <person name="Tautz D."/>
            <person name="Richards S."/>
            <person name="Weinstock G."/>
            <person name="Gibbs R.A."/>
            <person name="Liu Y."/>
            <person name="Worley K."/>
            <person name="Weinstock G."/>
            <person name="Elsik C.G."/>
            <person name="Reese J.T."/>
            <person name="Elhaik E."/>
            <person name="Landan G."/>
            <person name="Graur D."/>
            <person name="Arensburger P."/>
            <person name="Atkinson P."/>
            <person name="Beeman R.W."/>
            <person name="Beidler J."/>
            <person name="Brown S.J."/>
            <person name="Demuth J.P."/>
            <person name="Drury D.W."/>
            <person name="Du Y.Z."/>
            <person name="Fujiwara H."/>
            <person name="Lorenzen M."/>
            <person name="Maselli V."/>
            <person name="Osanai M."/>
            <person name="Park Y."/>
            <person name="Robertson H.M."/>
            <person name="Tu Z."/>
            <person name="Wang J.J."/>
            <person name="Wang S."/>
            <person name="Richards S."/>
            <person name="Song H."/>
            <person name="Zhang L."/>
            <person name="Sodergren E."/>
            <person name="Werner D."/>
            <person name="Stanke M."/>
            <person name="Morgenstern B."/>
            <person name="Solovyev V."/>
            <person name="Kosarev P."/>
            <person name="Brown G."/>
            <person name="Chen H.C."/>
            <person name="Ermolaeva O."/>
            <person name="Hlavina W."/>
            <person name="Kapustin Y."/>
            <person name="Kiryutin B."/>
            <person name="Kitts P."/>
            <person name="Maglott D."/>
            <person name="Pruitt K."/>
            <person name="Sapojnikov V."/>
            <person name="Souvorov A."/>
            <person name="Mackey A.J."/>
            <person name="Waterhouse R.M."/>
            <person name="Wyder S."/>
            <person name="Zdobnov E.M."/>
            <person name="Zdobnov E.M."/>
            <person name="Wyder S."/>
            <person name="Kriventseva E.V."/>
            <person name="Kadowaki T."/>
            <person name="Bork P."/>
            <person name="Aranda M."/>
            <person name="Bao R."/>
            <person name="Beermann A."/>
            <person name="Berns N."/>
            <person name="Bolognesi R."/>
            <person name="Bonneton F."/>
            <person name="Bopp D."/>
            <person name="Brown S.J."/>
            <person name="Bucher G."/>
            <person name="Butts T."/>
            <person name="Chaumot A."/>
            <person name="Denell R.E."/>
            <person name="Ferrier D.E."/>
            <person name="Friedrich M."/>
            <person name="Gordon C.M."/>
            <person name="Jindra M."/>
            <person name="Klingler M."/>
            <person name="Lan Q."/>
            <person name="Lattorff H.M."/>
            <person name="Laudet V."/>
            <person name="von Levetsow C."/>
            <person name="Liu Z."/>
            <person name="Lutz R."/>
            <person name="Lynch J.A."/>
            <person name="da Fonseca R.N."/>
            <person name="Posnien N."/>
            <person name="Reuter R."/>
            <person name="Roth S."/>
            <person name="Savard J."/>
            <person name="Schinko J.B."/>
            <person name="Schmitt C."/>
            <person name="Schoppmeier M."/>
            <person name="Schroder R."/>
            <person name="Shippy T.D."/>
            <person name="Simonnet F."/>
            <person name="Marques-Souza H."/>
            <person name="Tautz D."/>
            <person name="Tomoyasu Y."/>
            <person name="Trauner J."/>
            <person name="Van der Zee M."/>
            <person name="Vervoort M."/>
            <person name="Wittkopp N."/>
            <person name="Wimmer E.A."/>
            <person name="Yang X."/>
            <person name="Jones A.K."/>
            <person name="Sattelle D.B."/>
            <person name="Ebert P.R."/>
            <person name="Nelson D."/>
            <person name="Scott J.G."/>
            <person name="Beeman R.W."/>
            <person name="Muthukrishnan S."/>
            <person name="Kramer K.J."/>
            <person name="Arakane Y."/>
            <person name="Beeman R.W."/>
            <person name="Zhu Q."/>
            <person name="Hogenkamp D."/>
            <person name="Dixit R."/>
            <person name="Oppert B."/>
            <person name="Jiang H."/>
            <person name="Zou Z."/>
            <person name="Marshall J."/>
            <person name="Elpidina E."/>
            <person name="Vinokurov K."/>
            <person name="Oppert C."/>
            <person name="Zou Z."/>
            <person name="Evans J."/>
            <person name="Lu Z."/>
            <person name="Zhao P."/>
            <person name="Sumathipala N."/>
            <person name="Altincicek B."/>
            <person name="Vilcinskas A."/>
            <person name="Williams M."/>
            <person name="Hultmark D."/>
            <person name="Hetru C."/>
            <person name="Jiang H."/>
            <person name="Grimmelikhuijzen C.J."/>
            <person name="Hauser F."/>
            <person name="Cazzamali G."/>
            <person name="Williamson M."/>
            <person name="Park Y."/>
            <person name="Li B."/>
            <person name="Tanaka Y."/>
            <person name="Predel R."/>
            <person name="Neupert S."/>
            <person name="Schachtner J."/>
            <person name="Verleyen P."/>
            <person name="Raible F."/>
            <person name="Bork P."/>
            <person name="Friedrich M."/>
            <person name="Walden K.K."/>
            <person name="Robertson H.M."/>
            <person name="Angeli S."/>
            <person name="Foret S."/>
            <person name="Bucher G."/>
            <person name="Schuetz S."/>
            <person name="Maleszka R."/>
            <person name="Wimmer E.A."/>
            <person name="Beeman R.W."/>
            <person name="Lorenzen M."/>
            <person name="Tomoyasu Y."/>
            <person name="Miller S.C."/>
            <person name="Grossmann D."/>
            <person name="Bucher G."/>
        </authorList>
    </citation>
    <scope>NUCLEOTIDE SEQUENCE [LARGE SCALE GENOMIC DNA]</scope>
    <source>
        <strain evidence="2 3">Georgia GA2</strain>
    </source>
</reference>
<dbReference type="OrthoDB" id="6777795at2759"/>
<dbReference type="PhylomeDB" id="D6WWK7"/>
<dbReference type="HOGENOM" id="CLU_1973352_0_0_1"/>
<keyword evidence="3" id="KW-1185">Reference proteome</keyword>
<keyword evidence="1" id="KW-0732">Signal</keyword>
<feature type="signal peptide" evidence="1">
    <location>
        <begin position="1"/>
        <end position="20"/>
    </location>
</feature>
<name>D6WWK7_TRICA</name>
<proteinExistence type="predicted"/>
<protein>
    <recommendedName>
        <fullName evidence="4">Protein sleepless</fullName>
    </recommendedName>
</protein>
<dbReference type="KEGG" id="tca:103313968"/>
<evidence type="ECO:0000313" key="3">
    <source>
        <dbReference type="Proteomes" id="UP000007266"/>
    </source>
</evidence>
<dbReference type="AlphaFoldDB" id="D6WWK7"/>
<feature type="chain" id="PRO_5003089742" description="Protein sleepless" evidence="1">
    <location>
        <begin position="21"/>
        <end position="127"/>
    </location>
</feature>
<dbReference type="EMBL" id="KQ971361">
    <property type="protein sequence ID" value="EFA08725.1"/>
    <property type="molecule type" value="Genomic_DNA"/>
</dbReference>
<gene>
    <name evidence="2" type="primary">AUGUSTUS-3.0.2_06399</name>
    <name evidence="2" type="ORF">TcasGA2_TC006399</name>
</gene>
<evidence type="ECO:0000256" key="1">
    <source>
        <dbReference type="SAM" id="SignalP"/>
    </source>
</evidence>
<evidence type="ECO:0008006" key="4">
    <source>
        <dbReference type="Google" id="ProtNLM"/>
    </source>
</evidence>
<dbReference type="InParanoid" id="D6WWK7"/>
<accession>D6WWK7</accession>
<sequence>MANIAFISILLTSVFCQTLAVEECYVCLDQCTELQVHKCKDDLSNNTKMNCFTIEVILNGAKTVEKGCLPAETAENVCKKVNQISGTTCTTCDSKLCNGHVGENSGGEMVEPVLPIVIFLTIVFNVI</sequence>